<evidence type="ECO:0000313" key="2">
    <source>
        <dbReference type="Proteomes" id="UP000608420"/>
    </source>
</evidence>
<dbReference type="EMBL" id="BMIW01000003">
    <property type="protein sequence ID" value="GGF86364.1"/>
    <property type="molecule type" value="Genomic_DNA"/>
</dbReference>
<organism evidence="1 2">
    <name type="scientific">Paenibacillus aceti</name>
    <dbReference type="NCBI Taxonomy" id="1820010"/>
    <lineage>
        <taxon>Bacteria</taxon>
        <taxon>Bacillati</taxon>
        <taxon>Bacillota</taxon>
        <taxon>Bacilli</taxon>
        <taxon>Bacillales</taxon>
        <taxon>Paenibacillaceae</taxon>
        <taxon>Paenibacillus</taxon>
    </lineage>
</organism>
<accession>A0ABQ1VPL2</accession>
<dbReference type="InterPro" id="IPR021145">
    <property type="entry name" value="Portal_protein_SPP1_Gp6-like"/>
</dbReference>
<name>A0ABQ1VPL2_9BACL</name>
<reference evidence="2" key="1">
    <citation type="journal article" date="2019" name="Int. J. Syst. Evol. Microbiol.">
        <title>The Global Catalogue of Microorganisms (GCM) 10K type strain sequencing project: providing services to taxonomists for standard genome sequencing and annotation.</title>
        <authorList>
            <consortium name="The Broad Institute Genomics Platform"/>
            <consortium name="The Broad Institute Genome Sequencing Center for Infectious Disease"/>
            <person name="Wu L."/>
            <person name="Ma J."/>
        </authorList>
    </citation>
    <scope>NUCLEOTIDE SEQUENCE [LARGE SCALE GENOMIC DNA]</scope>
    <source>
        <strain evidence="2">CGMCC 1.15420</strain>
    </source>
</reference>
<comment type="caution">
    <text evidence="1">The sequence shown here is derived from an EMBL/GenBank/DDBJ whole genome shotgun (WGS) entry which is preliminary data.</text>
</comment>
<sequence length="435" mass="49850">MSSIEQFINENRYSSNWFVDFVNDARNQMRINDIIDKKLYLAGQHKINNRPPEMFNGKPFMPRKILLSYGSRLIDYATAYLVGNNVTYSGDKEVVSAIQSIYKNGYENLDFDIVQSVYRYGNSWEYVYIKDGKVKSKLIDAADSYPVVDDDNEYIGFVESYTVNNVSFWNVYYNDRVEKYYNNGGDIKHRGTYTNLTGLPVLYRNDNPIDDVFGRSDLEDYINIIDSMEDMISKSVDGFYKFITGIPVVKGQRLTGEDALPTEIVGGGITLDSDADFKFENNEFDHEAFKTLYNHLTMSLMDVSGTPSVAFGRAEISNISEVSLKLLYSVANLKAMMTERYIREGLKDRLTKFRTLLDKQGMRYTNEQWDSITITFQYAMPSSAKDIIDNMQTLREMNSISLESVLKHNPYVSDVASEMDLIISEGNGVYKNKAK</sequence>
<keyword evidence="2" id="KW-1185">Reference proteome</keyword>
<dbReference type="RefSeq" id="WP_120462588.1">
    <property type="nucleotide sequence ID" value="NZ_BMIW01000003.1"/>
</dbReference>
<proteinExistence type="predicted"/>
<gene>
    <name evidence="1" type="ORF">GCM10010913_04800</name>
</gene>
<evidence type="ECO:0008006" key="3">
    <source>
        <dbReference type="Google" id="ProtNLM"/>
    </source>
</evidence>
<evidence type="ECO:0000313" key="1">
    <source>
        <dbReference type="EMBL" id="GGF86364.1"/>
    </source>
</evidence>
<protein>
    <recommendedName>
        <fullName evidence="3">Phage portal protein</fullName>
    </recommendedName>
</protein>
<dbReference type="Pfam" id="PF05133">
    <property type="entry name" value="SPP1_portal"/>
    <property type="match status" value="1"/>
</dbReference>
<dbReference type="Proteomes" id="UP000608420">
    <property type="component" value="Unassembled WGS sequence"/>
</dbReference>